<dbReference type="InterPro" id="IPR042229">
    <property type="entry name" value="Listeria/Bacterioides_rpt_sf"/>
</dbReference>
<name>A0ABS5PQH1_9FIRM</name>
<gene>
    <name evidence="2" type="ORF">KHM83_11965</name>
</gene>
<evidence type="ECO:0000256" key="1">
    <source>
        <dbReference type="ARBA" id="ARBA00004196"/>
    </source>
</evidence>
<comment type="subcellular location">
    <subcellularLocation>
        <location evidence="1">Cell envelope</location>
    </subcellularLocation>
</comment>
<evidence type="ECO:0000313" key="2">
    <source>
        <dbReference type="EMBL" id="MBS7527390.1"/>
    </source>
</evidence>
<dbReference type="NCBIfam" id="TIGR02543">
    <property type="entry name" value="List_Bact_rpt"/>
    <property type="match status" value="1"/>
</dbReference>
<keyword evidence="3" id="KW-1185">Reference proteome</keyword>
<dbReference type="Gene3D" id="2.60.40.4270">
    <property type="entry name" value="Listeria-Bacteroides repeat domain"/>
    <property type="match status" value="1"/>
</dbReference>
<organism evidence="2 3">
    <name type="scientific">Fusibacter paucivorans</name>
    <dbReference type="NCBI Taxonomy" id="76009"/>
    <lineage>
        <taxon>Bacteria</taxon>
        <taxon>Bacillati</taxon>
        <taxon>Bacillota</taxon>
        <taxon>Clostridia</taxon>
        <taxon>Eubacteriales</taxon>
        <taxon>Eubacteriales Family XII. Incertae Sedis</taxon>
        <taxon>Fusibacter</taxon>
    </lineage>
</organism>
<protein>
    <submittedName>
        <fullName evidence="2">InlB B-repeat-containing protein</fullName>
    </submittedName>
</protein>
<comment type="caution">
    <text evidence="2">The sequence shown here is derived from an EMBL/GenBank/DDBJ whole genome shotgun (WGS) entry which is preliminary data.</text>
</comment>
<sequence>MIFRHNSRREFAKLSEPIDPTRSGYTFGGWYQDDKTFENLWDFLTNTMPGSRMTLYAKWIENE</sequence>
<dbReference type="EMBL" id="JAHBCL010000020">
    <property type="protein sequence ID" value="MBS7527390.1"/>
    <property type="molecule type" value="Genomic_DNA"/>
</dbReference>
<proteinExistence type="predicted"/>
<evidence type="ECO:0000313" key="3">
    <source>
        <dbReference type="Proteomes" id="UP000746471"/>
    </source>
</evidence>
<dbReference type="Proteomes" id="UP000746471">
    <property type="component" value="Unassembled WGS sequence"/>
</dbReference>
<reference evidence="2 3" key="1">
    <citation type="submission" date="2021-05" db="EMBL/GenBank/DDBJ databases">
        <title>Fusibacter ferrireducens sp. nov., an anaerobic, sulfur- and Fe-reducing bacterium isolated from the mangrove sediment.</title>
        <authorList>
            <person name="Qiu D."/>
        </authorList>
    </citation>
    <scope>NUCLEOTIDE SEQUENCE [LARGE SCALE GENOMIC DNA]</scope>
    <source>
        <strain evidence="2 3">DSM 12116</strain>
    </source>
</reference>
<dbReference type="InterPro" id="IPR013378">
    <property type="entry name" value="InlB-like_B-rpt"/>
</dbReference>
<dbReference type="Pfam" id="PF09479">
    <property type="entry name" value="Flg_new"/>
    <property type="match status" value="1"/>
</dbReference>
<accession>A0ABS5PQH1</accession>